<protein>
    <submittedName>
        <fullName evidence="4">Putative molybdenum transport ATP-binding protein modF</fullName>
    </submittedName>
</protein>
<dbReference type="Proteomes" id="UP000186230">
    <property type="component" value="Chromosome"/>
</dbReference>
<dbReference type="SUPFAM" id="SSF52540">
    <property type="entry name" value="P-loop containing nucleoside triphosphate hydrolases"/>
    <property type="match status" value="2"/>
</dbReference>
<dbReference type="InterPro" id="IPR027417">
    <property type="entry name" value="P-loop_NTPase"/>
</dbReference>
<dbReference type="RefSeq" id="WP_083644494.1">
    <property type="nucleotide sequence ID" value="NZ_AMRU01000006.1"/>
</dbReference>
<dbReference type="KEGG" id="gfl:GRFL_2039"/>
<dbReference type="PANTHER" id="PTHR42734">
    <property type="entry name" value="METAL TRANSPORT SYSTEM ATP-BINDING PROTEIN TM_0124-RELATED"/>
    <property type="match status" value="1"/>
</dbReference>
<dbReference type="Gene3D" id="3.40.50.300">
    <property type="entry name" value="P-loop containing nucleotide triphosphate hydrolases"/>
    <property type="match status" value="1"/>
</dbReference>
<keyword evidence="1" id="KW-0813">Transport</keyword>
<gene>
    <name evidence="4" type="ORF">GRFL_2039</name>
</gene>
<organism evidence="4 5">
    <name type="scientific">Christiangramia flava JLT2011</name>
    <dbReference type="NCBI Taxonomy" id="1229726"/>
    <lineage>
        <taxon>Bacteria</taxon>
        <taxon>Pseudomonadati</taxon>
        <taxon>Bacteroidota</taxon>
        <taxon>Flavobacteriia</taxon>
        <taxon>Flavobacteriales</taxon>
        <taxon>Flavobacteriaceae</taxon>
        <taxon>Christiangramia</taxon>
    </lineage>
</organism>
<dbReference type="InterPro" id="IPR050153">
    <property type="entry name" value="Metal_Ion_Import_ABC"/>
</dbReference>
<keyword evidence="5" id="KW-1185">Reference proteome</keyword>
<dbReference type="InterPro" id="IPR003439">
    <property type="entry name" value="ABC_transporter-like_ATP-bd"/>
</dbReference>
<dbReference type="OrthoDB" id="9789994at2"/>
<dbReference type="GO" id="GO:0005524">
    <property type="term" value="F:ATP binding"/>
    <property type="evidence" value="ECO:0007669"/>
    <property type="project" value="UniProtKB-KW"/>
</dbReference>
<dbReference type="AlphaFoldDB" id="A0A1L7I6F4"/>
<evidence type="ECO:0000256" key="2">
    <source>
        <dbReference type="ARBA" id="ARBA00022741"/>
    </source>
</evidence>
<dbReference type="Pfam" id="PF00005">
    <property type="entry name" value="ABC_tran"/>
    <property type="match status" value="1"/>
</dbReference>
<accession>A0A1L7I6F4</accession>
<proteinExistence type="predicted"/>
<evidence type="ECO:0000256" key="1">
    <source>
        <dbReference type="ARBA" id="ARBA00022448"/>
    </source>
</evidence>
<evidence type="ECO:0000256" key="3">
    <source>
        <dbReference type="ARBA" id="ARBA00022840"/>
    </source>
</evidence>
<sequence length="407" mass="46386">MTNHLGIDTSGIADVSWLKKRFSEGDLPENFKGKNILEFSESVLQHYLLEDRRHGNSILTPDNLRTFSSYSSGERRKMLLDHLLKQRPGVLILDEVFDCLDKESIPVYIQKFINVKEEISFIQFFRKKEDRLAFIEQVKYAEEFVDPRAENQLSKASEKPAHFELPPPINQITAPEVLVDFKNVNLHYSGKDILRNISWQVRKNEFWQISGPNGAGKSTLLDMIYGNNPKAYGTDLEIFGNRKGSGETIWELREKMGFFSPSMIDLFTRRNTVLEMLVSGMVDSVGLYQQPSGTQLRCAGEWLKILGFSRLSSQVFIELPETEKRLILIARAMIKHPPLLILDEPTAGLDAMGIEKLVYFVNSIAANSETTILYVSHRPEKELQPDAELRLVPSSEGSTGEVLRFQD</sequence>
<dbReference type="GO" id="GO:0016887">
    <property type="term" value="F:ATP hydrolysis activity"/>
    <property type="evidence" value="ECO:0007669"/>
    <property type="project" value="InterPro"/>
</dbReference>
<keyword evidence="3 4" id="KW-0067">ATP-binding</keyword>
<evidence type="ECO:0000313" key="5">
    <source>
        <dbReference type="Proteomes" id="UP000186230"/>
    </source>
</evidence>
<name>A0A1L7I6F4_9FLAO</name>
<dbReference type="SMART" id="SM00382">
    <property type="entry name" value="AAA"/>
    <property type="match status" value="1"/>
</dbReference>
<dbReference type="InterPro" id="IPR003593">
    <property type="entry name" value="AAA+_ATPase"/>
</dbReference>
<reference evidence="4 5" key="1">
    <citation type="submission" date="2016-07" db="EMBL/GenBank/DDBJ databases">
        <title>Multi-omics approach to identify versatile polysaccharide utilization systems of a marine flavobacterium Gramella flava.</title>
        <authorList>
            <person name="Tang K."/>
        </authorList>
    </citation>
    <scope>NUCLEOTIDE SEQUENCE [LARGE SCALE GENOMIC DNA]</scope>
    <source>
        <strain evidence="4 5">JLT2011</strain>
    </source>
</reference>
<dbReference type="EMBL" id="CP016359">
    <property type="protein sequence ID" value="APU68763.1"/>
    <property type="molecule type" value="Genomic_DNA"/>
</dbReference>
<dbReference type="STRING" id="1229726.GRFL_2039"/>
<keyword evidence="2" id="KW-0547">Nucleotide-binding</keyword>
<evidence type="ECO:0000313" key="4">
    <source>
        <dbReference type="EMBL" id="APU68763.1"/>
    </source>
</evidence>
<dbReference type="PROSITE" id="PS50893">
    <property type="entry name" value="ABC_TRANSPORTER_2"/>
    <property type="match status" value="1"/>
</dbReference>